<dbReference type="Gene3D" id="1.10.260.40">
    <property type="entry name" value="lambda repressor-like DNA-binding domains"/>
    <property type="match status" value="1"/>
</dbReference>
<dbReference type="GO" id="GO:0003677">
    <property type="term" value="F:DNA binding"/>
    <property type="evidence" value="ECO:0007669"/>
    <property type="project" value="InterPro"/>
</dbReference>
<keyword evidence="3" id="KW-1185">Reference proteome</keyword>
<dbReference type="Pfam" id="PF01381">
    <property type="entry name" value="HTH_3"/>
    <property type="match status" value="1"/>
</dbReference>
<dbReference type="InterPro" id="IPR050077">
    <property type="entry name" value="LexA_repressor"/>
</dbReference>
<evidence type="ECO:0000313" key="3">
    <source>
        <dbReference type="Proteomes" id="UP000195447"/>
    </source>
</evidence>
<proteinExistence type="predicted"/>
<dbReference type="InterPro" id="IPR010982">
    <property type="entry name" value="Lambda_DNA-bd_dom_sf"/>
</dbReference>
<dbReference type="SUPFAM" id="SSF51306">
    <property type="entry name" value="LexA/Signal peptidase"/>
    <property type="match status" value="1"/>
</dbReference>
<dbReference type="InterPro" id="IPR039418">
    <property type="entry name" value="LexA-like"/>
</dbReference>
<gene>
    <name evidence="2" type="ORF">B5F14_06425</name>
</gene>
<protein>
    <recommendedName>
        <fullName evidence="1">HTH cro/C1-type domain-containing protein</fullName>
    </recommendedName>
</protein>
<dbReference type="CDD" id="cd00093">
    <property type="entry name" value="HTH_XRE"/>
    <property type="match status" value="1"/>
</dbReference>
<dbReference type="InterPro" id="IPR001387">
    <property type="entry name" value="Cro/C1-type_HTH"/>
</dbReference>
<organism evidence="2 3">
    <name type="scientific">Faecalitalea cylindroides</name>
    <dbReference type="NCBI Taxonomy" id="39483"/>
    <lineage>
        <taxon>Bacteria</taxon>
        <taxon>Bacillati</taxon>
        <taxon>Bacillota</taxon>
        <taxon>Erysipelotrichia</taxon>
        <taxon>Erysipelotrichales</taxon>
        <taxon>Erysipelotrichaceae</taxon>
        <taxon>Faecalitalea</taxon>
    </lineage>
</organism>
<dbReference type="PANTHER" id="PTHR33516:SF2">
    <property type="entry name" value="LEXA REPRESSOR-RELATED"/>
    <property type="match status" value="1"/>
</dbReference>
<evidence type="ECO:0000259" key="1">
    <source>
        <dbReference type="PROSITE" id="PS50943"/>
    </source>
</evidence>
<accession>A0A1Y4LWN9</accession>
<evidence type="ECO:0000313" key="2">
    <source>
        <dbReference type="EMBL" id="OUP60049.1"/>
    </source>
</evidence>
<dbReference type="AlphaFoldDB" id="A0A1Y4LWN9"/>
<dbReference type="Gene3D" id="2.10.109.10">
    <property type="entry name" value="Umud Fragment, subunit A"/>
    <property type="match status" value="1"/>
</dbReference>
<dbReference type="SUPFAM" id="SSF47413">
    <property type="entry name" value="lambda repressor-like DNA-binding domains"/>
    <property type="match status" value="1"/>
</dbReference>
<dbReference type="PANTHER" id="PTHR33516">
    <property type="entry name" value="LEXA REPRESSOR"/>
    <property type="match status" value="1"/>
</dbReference>
<dbReference type="Pfam" id="PF00717">
    <property type="entry name" value="Peptidase_S24"/>
    <property type="match status" value="1"/>
</dbReference>
<feature type="domain" description="HTH cro/C1-type" evidence="1">
    <location>
        <begin position="7"/>
        <end position="62"/>
    </location>
</feature>
<dbReference type="EMBL" id="NFKM01000011">
    <property type="protein sequence ID" value="OUP60049.1"/>
    <property type="molecule type" value="Genomic_DNA"/>
</dbReference>
<dbReference type="SMART" id="SM00530">
    <property type="entry name" value="HTH_XRE"/>
    <property type="match status" value="1"/>
</dbReference>
<dbReference type="InterPro" id="IPR015927">
    <property type="entry name" value="Peptidase_S24_S26A/B/C"/>
</dbReference>
<sequence>MEIKDIIKSRRKDLNLTLADIAKACNVSEATVSRWESGDIGDMKRSRIASLAKILNLSPSVIVGTVEDENMYKSSNIDFIRIPLYPPICCGDGGFIEDNIIEYIPVPSKGLESPDNYYCQLAKGDSMIDAGIDDGDLLVFEKTSQVYSGMIGAFCIDENEATCKKYTESNGMIILKPMNSKYDPIPIDPLNNHFRCVGKLKKSIKNFE</sequence>
<dbReference type="CDD" id="cd06529">
    <property type="entry name" value="S24_LexA-like"/>
    <property type="match status" value="1"/>
</dbReference>
<dbReference type="Proteomes" id="UP000195447">
    <property type="component" value="Unassembled WGS sequence"/>
</dbReference>
<dbReference type="PROSITE" id="PS50943">
    <property type="entry name" value="HTH_CROC1"/>
    <property type="match status" value="1"/>
</dbReference>
<dbReference type="RefSeq" id="WP_087158716.1">
    <property type="nucleotide sequence ID" value="NZ_NFKM01000011.1"/>
</dbReference>
<reference evidence="3" key="1">
    <citation type="submission" date="2017-04" db="EMBL/GenBank/DDBJ databases">
        <title>Function of individual gut microbiota members based on whole genome sequencing of pure cultures obtained from chicken caecum.</title>
        <authorList>
            <person name="Medvecky M."/>
            <person name="Cejkova D."/>
            <person name="Polansky O."/>
            <person name="Karasova D."/>
            <person name="Kubasova T."/>
            <person name="Cizek A."/>
            <person name="Rychlik I."/>
        </authorList>
    </citation>
    <scope>NUCLEOTIDE SEQUENCE [LARGE SCALE GENOMIC DNA]</scope>
    <source>
        <strain evidence="3">An178</strain>
    </source>
</reference>
<name>A0A1Y4LWN9_9FIRM</name>
<dbReference type="InterPro" id="IPR036286">
    <property type="entry name" value="LexA/Signal_pep-like_sf"/>
</dbReference>
<comment type="caution">
    <text evidence="2">The sequence shown here is derived from an EMBL/GenBank/DDBJ whole genome shotgun (WGS) entry which is preliminary data.</text>
</comment>